<evidence type="ECO:0008006" key="3">
    <source>
        <dbReference type="Google" id="ProtNLM"/>
    </source>
</evidence>
<evidence type="ECO:0000313" key="2">
    <source>
        <dbReference type="Proteomes" id="UP000055019"/>
    </source>
</evidence>
<dbReference type="Proteomes" id="UP000055019">
    <property type="component" value="Unassembled WGS sequence"/>
</dbReference>
<comment type="caution">
    <text evidence="1">The sequence shown here is derived from an EMBL/GenBank/DDBJ whole genome shotgun (WGS) entry which is preliminary data.</text>
</comment>
<reference evidence="1" key="1">
    <citation type="submission" date="2016-01" db="EMBL/GenBank/DDBJ databases">
        <authorList>
            <person name="Peeters C."/>
        </authorList>
    </citation>
    <scope>NUCLEOTIDE SEQUENCE [LARGE SCALE GENOMIC DNA]</scope>
    <source>
        <strain evidence="1">LMG 29317</strain>
    </source>
</reference>
<proteinExistence type="predicted"/>
<sequence length="313" mass="34500">MNDTSQKNVLKVPDERPVEALTIALLRDVKDACQALGTSFVLAGATARDILMWHLHDRKATVATRDVDIAVCAVSWEFHEALIDLLIQTRRFARHPTQQQKLLYTRGPEDHVSELDIVPFGQIEARPGELHWPPDGEVVMTVLGFQEAVDTAQPVDIGEGVVIPVLTVPAFVLLKIFAWQDRRLKKNTDASDLLFVLRNYFEAGNTARIFEEAMDQLEAFEFDVNLAAAALLGREVSDLAYPETLAALRGLLQSAETYETLRRDLEARAATILGGFVDDSDALLKAFAEEVLGKRSESGNAISGHEAEPAAKA</sequence>
<keyword evidence="2" id="KW-1185">Reference proteome</keyword>
<dbReference type="EMBL" id="FCOM02000008">
    <property type="protein sequence ID" value="SAL52735.1"/>
    <property type="molecule type" value="Genomic_DNA"/>
</dbReference>
<dbReference type="Pfam" id="PF08843">
    <property type="entry name" value="AbiEii"/>
    <property type="match status" value="1"/>
</dbReference>
<name>A0A158I839_9BURK</name>
<dbReference type="RefSeq" id="WP_061146978.1">
    <property type="nucleotide sequence ID" value="NZ_FCOM02000008.1"/>
</dbReference>
<dbReference type="InterPro" id="IPR014942">
    <property type="entry name" value="AbiEii"/>
</dbReference>
<dbReference type="AlphaFoldDB" id="A0A158I839"/>
<evidence type="ECO:0000313" key="1">
    <source>
        <dbReference type="EMBL" id="SAL52735.1"/>
    </source>
</evidence>
<gene>
    <name evidence="1" type="ORF">AWB74_02403</name>
</gene>
<organism evidence="1 2">
    <name type="scientific">Caballeronia arvi</name>
    <dbReference type="NCBI Taxonomy" id="1777135"/>
    <lineage>
        <taxon>Bacteria</taxon>
        <taxon>Pseudomonadati</taxon>
        <taxon>Pseudomonadota</taxon>
        <taxon>Betaproteobacteria</taxon>
        <taxon>Burkholderiales</taxon>
        <taxon>Burkholderiaceae</taxon>
        <taxon>Caballeronia</taxon>
    </lineage>
</organism>
<dbReference type="OrthoDB" id="5918411at2"/>
<protein>
    <recommendedName>
        <fullName evidence="3">Nucleotidyltransferase</fullName>
    </recommendedName>
</protein>
<accession>A0A158I839</accession>